<organism evidence="11 12">
    <name type="scientific">Paraburkholderia strydomiana</name>
    <dbReference type="NCBI Taxonomy" id="1245417"/>
    <lineage>
        <taxon>Bacteria</taxon>
        <taxon>Pseudomonadati</taxon>
        <taxon>Pseudomonadota</taxon>
        <taxon>Betaproteobacteria</taxon>
        <taxon>Burkholderiales</taxon>
        <taxon>Burkholderiaceae</taxon>
        <taxon>Paraburkholderia</taxon>
    </lineage>
</organism>
<dbReference type="Gene3D" id="1.10.287.950">
    <property type="entry name" value="Methyl-accepting chemotaxis protein"/>
    <property type="match status" value="1"/>
</dbReference>
<reference evidence="11 12" key="1">
    <citation type="journal article" date="2024" name="Chem. Sci.">
        <title>Discovery of megapolipeptins by genome mining of a Burkholderiales bacteria collection.</title>
        <authorList>
            <person name="Paulo B.S."/>
            <person name="Recchia M.J.J."/>
            <person name="Lee S."/>
            <person name="Fergusson C.H."/>
            <person name="Romanowski S.B."/>
            <person name="Hernandez A."/>
            <person name="Krull N."/>
            <person name="Liu D.Y."/>
            <person name="Cavanagh H."/>
            <person name="Bos A."/>
            <person name="Gray C.A."/>
            <person name="Murphy B.T."/>
            <person name="Linington R.G."/>
            <person name="Eustaquio A.S."/>
        </authorList>
    </citation>
    <scope>NUCLEOTIDE SEQUENCE [LARGE SCALE GENOMIC DNA]</scope>
    <source>
        <strain evidence="11 12">RL17-350-BIC-E</strain>
    </source>
</reference>
<proteinExistence type="inferred from homology"/>
<keyword evidence="6 9" id="KW-0472">Membrane</keyword>
<comment type="similarity">
    <text evidence="7">Belongs to the methyl-accepting chemotaxis (MCP) protein family.</text>
</comment>
<sequence length="544" mass="57531">MHRLSFSQKLWLPLVVSLIALLVVSVSAAWLSRQTRIEERKNDLVNVAHVGLSIVEEYALLAKSGALSEADARRQALERLQHIRYGEDGYFLVIDSRPRMIMHAMKPALNGKDLSGVTDLDGRHHYVAFASKAQTPEGGFVEYVFPHPHDPSAAAVGKIGYVVRYASWDWIIATGAYVDDINSAFRKSLYIVGGIFGTLAVLLSTFCFFANRSIQRAIGGDPAYAAQVAGDIAAGNLDIVIRIRQGDGSSLLHTMQGMRDALARTIAGIKGAADKVATGANEIAAGNADLSARTENQAASLEETAASMEQMTAMVRQTAENAQMASQLTADAEEIVNQGGSMAGDAVSTMHEVSKESQRMVEIISVIEGIAFQTNILALNAAVEAARAGEEGRGFAVVAGEVRLLAQRSASAAKEIRALINSTVEGIHSGAELVDSAGAKIRAAQEAISRVSGVAREIASAAAEQSAGINQVNNAVTQMDSTTQQNAALVEQAAAVAQTLTEQATLLQSSISTFRLQTAPVEAQSSGVIAWNRSNTSPGLVTSS</sequence>
<dbReference type="SMART" id="SM00283">
    <property type="entry name" value="MA"/>
    <property type="match status" value="1"/>
</dbReference>
<gene>
    <name evidence="11" type="ORF">PQQ73_15525</name>
</gene>
<dbReference type="PROSITE" id="PS50111">
    <property type="entry name" value="CHEMOTAXIS_TRANSDUC_2"/>
    <property type="match status" value="1"/>
</dbReference>
<dbReference type="Pfam" id="PF00015">
    <property type="entry name" value="MCPsignal"/>
    <property type="match status" value="1"/>
</dbReference>
<evidence type="ECO:0000256" key="7">
    <source>
        <dbReference type="ARBA" id="ARBA00029447"/>
    </source>
</evidence>
<dbReference type="RefSeq" id="WP_408153632.1">
    <property type="nucleotide sequence ID" value="NZ_JAQQCJ010000010.1"/>
</dbReference>
<name>A0ABW9EEG2_9BURK</name>
<feature type="domain" description="Methyl-accepting transducer" evidence="10">
    <location>
        <begin position="272"/>
        <end position="501"/>
    </location>
</feature>
<evidence type="ECO:0000256" key="5">
    <source>
        <dbReference type="ARBA" id="ARBA00022989"/>
    </source>
</evidence>
<dbReference type="PANTHER" id="PTHR43531:SF14">
    <property type="entry name" value="METHYL-ACCEPTING CHEMOTAXIS PROTEIN I-RELATED"/>
    <property type="match status" value="1"/>
</dbReference>
<evidence type="ECO:0000256" key="8">
    <source>
        <dbReference type="PROSITE-ProRule" id="PRU00284"/>
    </source>
</evidence>
<dbReference type="EMBL" id="JAQQCL010000010">
    <property type="protein sequence ID" value="MFM0717742.1"/>
    <property type="molecule type" value="Genomic_DNA"/>
</dbReference>
<evidence type="ECO:0000256" key="6">
    <source>
        <dbReference type="ARBA" id="ARBA00023136"/>
    </source>
</evidence>
<evidence type="ECO:0000259" key="10">
    <source>
        <dbReference type="PROSITE" id="PS50111"/>
    </source>
</evidence>
<evidence type="ECO:0000313" key="11">
    <source>
        <dbReference type="EMBL" id="MFM0717742.1"/>
    </source>
</evidence>
<dbReference type="InterPro" id="IPR004089">
    <property type="entry name" value="MCPsignal_dom"/>
</dbReference>
<evidence type="ECO:0000313" key="12">
    <source>
        <dbReference type="Proteomes" id="UP001629392"/>
    </source>
</evidence>
<dbReference type="SUPFAM" id="SSF58104">
    <property type="entry name" value="Methyl-accepting chemotaxis protein (MCP) signaling domain"/>
    <property type="match status" value="1"/>
</dbReference>
<keyword evidence="5 9" id="KW-1133">Transmembrane helix</keyword>
<evidence type="ECO:0000256" key="9">
    <source>
        <dbReference type="SAM" id="Phobius"/>
    </source>
</evidence>
<dbReference type="Gene3D" id="3.30.450.20">
    <property type="entry name" value="PAS domain"/>
    <property type="match status" value="1"/>
</dbReference>
<evidence type="ECO:0000256" key="2">
    <source>
        <dbReference type="ARBA" id="ARBA00022475"/>
    </source>
</evidence>
<dbReference type="PANTHER" id="PTHR43531">
    <property type="entry name" value="PROTEIN ICFG"/>
    <property type="match status" value="1"/>
</dbReference>
<keyword evidence="8" id="KW-0807">Transducer</keyword>
<comment type="subcellular location">
    <subcellularLocation>
        <location evidence="1">Cell membrane</location>
        <topology evidence="1">Multi-pass membrane protein</topology>
    </subcellularLocation>
</comment>
<evidence type="ECO:0000256" key="3">
    <source>
        <dbReference type="ARBA" id="ARBA00022481"/>
    </source>
</evidence>
<dbReference type="InterPro" id="IPR033480">
    <property type="entry name" value="sCache_2"/>
</dbReference>
<dbReference type="InterPro" id="IPR051310">
    <property type="entry name" value="MCP_chemotaxis"/>
</dbReference>
<keyword evidence="12" id="KW-1185">Reference proteome</keyword>
<accession>A0ABW9EEG2</accession>
<comment type="caution">
    <text evidence="11">The sequence shown here is derived from an EMBL/GenBank/DDBJ whole genome shotgun (WGS) entry which is preliminary data.</text>
</comment>
<dbReference type="Pfam" id="PF17200">
    <property type="entry name" value="sCache_2"/>
    <property type="match status" value="1"/>
</dbReference>
<dbReference type="Proteomes" id="UP001629392">
    <property type="component" value="Unassembled WGS sequence"/>
</dbReference>
<keyword evidence="2" id="KW-1003">Cell membrane</keyword>
<keyword evidence="4 9" id="KW-0812">Transmembrane</keyword>
<evidence type="ECO:0000256" key="1">
    <source>
        <dbReference type="ARBA" id="ARBA00004651"/>
    </source>
</evidence>
<dbReference type="CDD" id="cd11386">
    <property type="entry name" value="MCP_signal"/>
    <property type="match status" value="1"/>
</dbReference>
<keyword evidence="3" id="KW-0488">Methylation</keyword>
<dbReference type="SMART" id="SM01049">
    <property type="entry name" value="Cache_2"/>
    <property type="match status" value="1"/>
</dbReference>
<feature type="transmembrane region" description="Helical" evidence="9">
    <location>
        <begin position="189"/>
        <end position="210"/>
    </location>
</feature>
<evidence type="ECO:0000256" key="4">
    <source>
        <dbReference type="ARBA" id="ARBA00022692"/>
    </source>
</evidence>
<protein>
    <submittedName>
        <fullName evidence="11">Methyl-accepting chemotaxis protein</fullName>
    </submittedName>
</protein>